<dbReference type="GeneID" id="111118863"/>
<feature type="region of interest" description="Disordered" evidence="1">
    <location>
        <begin position="66"/>
        <end position="108"/>
    </location>
</feature>
<name>A0A8B8CEZ0_CRAVI</name>
<feature type="region of interest" description="Disordered" evidence="1">
    <location>
        <begin position="1"/>
        <end position="23"/>
    </location>
</feature>
<dbReference type="RefSeq" id="XP_022314255.1">
    <property type="nucleotide sequence ID" value="XM_022458547.1"/>
</dbReference>
<accession>A0A8B8CEZ0</accession>
<protein>
    <submittedName>
        <fullName evidence="3">Uncharacterized protein LOC111118863</fullName>
    </submittedName>
</protein>
<dbReference type="Proteomes" id="UP000694844">
    <property type="component" value="Chromosome 2"/>
</dbReference>
<proteinExistence type="predicted"/>
<sequence length="138" mass="15432">MANMKTPIFDLNKSGTGNPSVSLEDPVTRRNVWSDILQNPVLSQNYMDLTRRRVCAAFKEQVKARLSADSSASADSDEQVPPLDASTDLDYSGDSSGNRPRLSIVDPNTGEDKWEEILQTKFEQVSLYFCISQFICHL</sequence>
<gene>
    <name evidence="3" type="primary">LOC111118863</name>
</gene>
<organism evidence="2 3">
    <name type="scientific">Crassostrea virginica</name>
    <name type="common">Eastern oyster</name>
    <dbReference type="NCBI Taxonomy" id="6565"/>
    <lineage>
        <taxon>Eukaryota</taxon>
        <taxon>Metazoa</taxon>
        <taxon>Spiralia</taxon>
        <taxon>Lophotrochozoa</taxon>
        <taxon>Mollusca</taxon>
        <taxon>Bivalvia</taxon>
        <taxon>Autobranchia</taxon>
        <taxon>Pteriomorphia</taxon>
        <taxon>Ostreida</taxon>
        <taxon>Ostreoidea</taxon>
        <taxon>Ostreidae</taxon>
        <taxon>Crassostrea</taxon>
    </lineage>
</organism>
<dbReference type="KEGG" id="cvn:111118863"/>
<dbReference type="AlphaFoldDB" id="A0A8B8CEZ0"/>
<reference evidence="3" key="1">
    <citation type="submission" date="2025-08" db="UniProtKB">
        <authorList>
            <consortium name="RefSeq"/>
        </authorList>
    </citation>
    <scope>IDENTIFICATION</scope>
    <source>
        <tissue evidence="3">Whole sample</tissue>
    </source>
</reference>
<evidence type="ECO:0000256" key="1">
    <source>
        <dbReference type="SAM" id="MobiDB-lite"/>
    </source>
</evidence>
<keyword evidence="2" id="KW-1185">Reference proteome</keyword>
<evidence type="ECO:0000313" key="2">
    <source>
        <dbReference type="Proteomes" id="UP000694844"/>
    </source>
</evidence>
<evidence type="ECO:0000313" key="3">
    <source>
        <dbReference type="RefSeq" id="XP_022314255.1"/>
    </source>
</evidence>